<reference evidence="9" key="1">
    <citation type="submission" date="2025-08" db="UniProtKB">
        <authorList>
            <consortium name="Ensembl"/>
        </authorList>
    </citation>
    <scope>IDENTIFICATION</scope>
</reference>
<dbReference type="OrthoDB" id="9585556at2759"/>
<keyword evidence="6" id="KW-1015">Disulfide bond</keyword>
<sequence length="91" mass="9922">MKLAVTLTLVMLALCCSSASAEICPSFLEVIKTLFMGTPSNYEAAMEPFSPDQDMSEAGAQLKMMVDTLPQKARDSIMKLLEKIIKSSLCN</sequence>
<dbReference type="PANTHER" id="PTHR10136:SF6">
    <property type="entry name" value="UTEROGLOBIN"/>
    <property type="match status" value="1"/>
</dbReference>
<dbReference type="CTD" id="7356"/>
<dbReference type="RefSeq" id="XP_012309727.1">
    <property type="nucleotide sequence ID" value="XM_012454304.2"/>
</dbReference>
<keyword evidence="8" id="KW-0732">Signal</keyword>
<dbReference type="GO" id="GO:0019834">
    <property type="term" value="F:phospholipase A2 inhibitor activity"/>
    <property type="evidence" value="ECO:0007669"/>
    <property type="project" value="UniProtKB-KW"/>
</dbReference>
<feature type="signal peptide" evidence="8">
    <location>
        <begin position="1"/>
        <end position="21"/>
    </location>
</feature>
<dbReference type="CDD" id="cd00633">
    <property type="entry name" value="Secretoglobin"/>
    <property type="match status" value="1"/>
</dbReference>
<dbReference type="Pfam" id="PF01099">
    <property type="entry name" value="Uteroglobin"/>
    <property type="match status" value="1"/>
</dbReference>
<dbReference type="PANTHER" id="PTHR10136">
    <property type="entry name" value="SECRETOGLOBIN FAMILY 1 MEMBER"/>
    <property type="match status" value="1"/>
</dbReference>
<dbReference type="InterPro" id="IPR000329">
    <property type="entry name" value="Uteroglobin"/>
</dbReference>
<comment type="similarity">
    <text evidence="2">Belongs to the secretoglobin family.</text>
</comment>
<dbReference type="FunFam" id="1.10.210.10:FF:000001">
    <property type="entry name" value="Uteroglobin"/>
    <property type="match status" value="1"/>
</dbReference>
<dbReference type="SMART" id="SM00096">
    <property type="entry name" value="UTG"/>
    <property type="match status" value="1"/>
</dbReference>
<dbReference type="OMA" id="MKIAITI"/>
<dbReference type="Proteomes" id="UP000233020">
    <property type="component" value="Unplaced"/>
</dbReference>
<gene>
    <name evidence="9" type="primary">SCGB1A1</name>
</gene>
<reference evidence="9" key="2">
    <citation type="submission" date="2025-09" db="UniProtKB">
        <authorList>
            <consortium name="Ensembl"/>
        </authorList>
    </citation>
    <scope>IDENTIFICATION</scope>
</reference>
<comment type="subcellular location">
    <subcellularLocation>
        <location evidence="1">Secreted</location>
    </subcellularLocation>
</comment>
<evidence type="ECO:0000256" key="5">
    <source>
        <dbReference type="ARBA" id="ARBA00023005"/>
    </source>
</evidence>
<keyword evidence="5" id="KW-0593">Phospholipase A2 inhibitor</keyword>
<dbReference type="GeneTree" id="ENSGT00940000155073"/>
<name>A0A2K5DHG5_AOTNA</name>
<dbReference type="InterPro" id="IPR035960">
    <property type="entry name" value="Secretoglobin_sf"/>
</dbReference>
<dbReference type="GO" id="GO:0007165">
    <property type="term" value="P:signal transduction"/>
    <property type="evidence" value="ECO:0007669"/>
    <property type="project" value="InterPro"/>
</dbReference>
<dbReference type="GO" id="GO:0005737">
    <property type="term" value="C:cytoplasm"/>
    <property type="evidence" value="ECO:0007669"/>
    <property type="project" value="TreeGrafter"/>
</dbReference>
<dbReference type="PRINTS" id="PR00486">
    <property type="entry name" value="UTEROGLOBIN"/>
</dbReference>
<evidence type="ECO:0000313" key="10">
    <source>
        <dbReference type="Proteomes" id="UP000233020"/>
    </source>
</evidence>
<dbReference type="GO" id="GO:0005615">
    <property type="term" value="C:extracellular space"/>
    <property type="evidence" value="ECO:0007669"/>
    <property type="project" value="Ensembl"/>
</dbReference>
<accession>A0A2K5DHG5</accession>
<feature type="chain" id="PRO_5014424076" description="Uteroglobin" evidence="8">
    <location>
        <begin position="22"/>
        <end position="91"/>
    </location>
</feature>
<evidence type="ECO:0000256" key="3">
    <source>
        <dbReference type="ARBA" id="ARBA00020696"/>
    </source>
</evidence>
<dbReference type="InterPro" id="IPR016126">
    <property type="entry name" value="Secretoglobin"/>
</dbReference>
<dbReference type="Ensembl" id="ENSANAT00000038251.1">
    <property type="protein sequence ID" value="ENSANAP00000020374.1"/>
    <property type="gene ID" value="ENSANAG00000027981.1"/>
</dbReference>
<evidence type="ECO:0000256" key="6">
    <source>
        <dbReference type="ARBA" id="ARBA00023157"/>
    </source>
</evidence>
<dbReference type="InterPro" id="IPR043215">
    <property type="entry name" value="Secretoglobin_1C-like"/>
</dbReference>
<evidence type="ECO:0000256" key="2">
    <source>
        <dbReference type="ARBA" id="ARBA00008650"/>
    </source>
</evidence>
<evidence type="ECO:0000256" key="7">
    <source>
        <dbReference type="ARBA" id="ARBA00031712"/>
    </source>
</evidence>
<keyword evidence="4" id="KW-0964">Secreted</keyword>
<proteinExistence type="inferred from homology"/>
<protein>
    <recommendedName>
        <fullName evidence="3">Uteroglobin</fullName>
    </recommendedName>
    <alternativeName>
        <fullName evidence="7">Secretoglobin family 1A member 1</fullName>
    </alternativeName>
</protein>
<organism evidence="9 10">
    <name type="scientific">Aotus nancymaae</name>
    <name type="common">Ma's night monkey</name>
    <dbReference type="NCBI Taxonomy" id="37293"/>
    <lineage>
        <taxon>Eukaryota</taxon>
        <taxon>Metazoa</taxon>
        <taxon>Chordata</taxon>
        <taxon>Craniata</taxon>
        <taxon>Vertebrata</taxon>
        <taxon>Euteleostomi</taxon>
        <taxon>Mammalia</taxon>
        <taxon>Eutheria</taxon>
        <taxon>Euarchontoglires</taxon>
        <taxon>Primates</taxon>
        <taxon>Haplorrhini</taxon>
        <taxon>Platyrrhini</taxon>
        <taxon>Aotidae</taxon>
        <taxon>Aotus</taxon>
    </lineage>
</organism>
<dbReference type="KEGG" id="anan:105718570"/>
<dbReference type="Gene3D" id="1.10.210.10">
    <property type="entry name" value="Secretoglobin"/>
    <property type="match status" value="1"/>
</dbReference>
<evidence type="ECO:0000256" key="4">
    <source>
        <dbReference type="ARBA" id="ARBA00022525"/>
    </source>
</evidence>
<dbReference type="PROSITE" id="PS51311">
    <property type="entry name" value="SCGB"/>
    <property type="match status" value="1"/>
</dbReference>
<evidence type="ECO:0000256" key="1">
    <source>
        <dbReference type="ARBA" id="ARBA00004613"/>
    </source>
</evidence>
<evidence type="ECO:0000256" key="8">
    <source>
        <dbReference type="SAM" id="SignalP"/>
    </source>
</evidence>
<keyword evidence="10" id="KW-1185">Reference proteome</keyword>
<dbReference type="SUPFAM" id="SSF48201">
    <property type="entry name" value="Uteroglobin-like"/>
    <property type="match status" value="1"/>
</dbReference>
<dbReference type="GeneID" id="105718570"/>
<dbReference type="AlphaFoldDB" id="A0A2K5DHG5"/>
<dbReference type="STRING" id="37293.ENSANAP00000020374"/>
<evidence type="ECO:0000313" key="9">
    <source>
        <dbReference type="Ensembl" id="ENSANAP00000020374.1"/>
    </source>
</evidence>